<evidence type="ECO:0000313" key="1">
    <source>
        <dbReference type="EMBL" id="MEQ2469215.1"/>
    </source>
</evidence>
<keyword evidence="2" id="KW-1185">Reference proteome</keyword>
<comment type="caution">
    <text evidence="1">The sequence shown here is derived from an EMBL/GenBank/DDBJ whole genome shotgun (WGS) entry which is preliminary data.</text>
</comment>
<reference evidence="1 2" key="1">
    <citation type="submission" date="2024-03" db="EMBL/GenBank/DDBJ databases">
        <title>Human intestinal bacterial collection.</title>
        <authorList>
            <person name="Pauvert C."/>
            <person name="Hitch T.C.A."/>
            <person name="Clavel T."/>
        </authorList>
    </citation>
    <scope>NUCLEOTIDE SEQUENCE [LARGE SCALE GENOMIC DNA]</scope>
    <source>
        <strain evidence="1 2">CLA-JM-H38</strain>
    </source>
</reference>
<evidence type="ECO:0000313" key="2">
    <source>
        <dbReference type="Proteomes" id="UP001490816"/>
    </source>
</evidence>
<evidence type="ECO:0008006" key="3">
    <source>
        <dbReference type="Google" id="ProtNLM"/>
    </source>
</evidence>
<protein>
    <recommendedName>
        <fullName evidence="3">DUF4825 domain-containing protein</fullName>
    </recommendedName>
</protein>
<dbReference type="Proteomes" id="UP001490816">
    <property type="component" value="Unassembled WGS sequence"/>
</dbReference>
<name>A0ABV1F753_9FIRM</name>
<dbReference type="RefSeq" id="WP_015523529.1">
    <property type="nucleotide sequence ID" value="NZ_JBBMEZ010000004.1"/>
</dbReference>
<proteinExistence type="predicted"/>
<sequence length="193" mass="22341">MIKKSSKIIMIVSITLASIMLLTAIAFIAQRIYINKDILSESPEKIIDIIMDGDEYHDGIRSSSAIDGTDYTCFDKVYISIALADRYQDSVYMKVPYNEGDDSFYIGDENKIITGKINALYKFDKTVIVMCDDVYYVIDTDEYTVPQNFEEGKNIDYKPDQYSEKEFRSKYPNYKSFECFYSRLCQPVADDFD</sequence>
<accession>A0ABV1F753</accession>
<dbReference type="EMBL" id="JBBMEZ010000004">
    <property type="protein sequence ID" value="MEQ2469215.1"/>
    <property type="molecule type" value="Genomic_DNA"/>
</dbReference>
<organism evidence="1 2">
    <name type="scientific">Ruminococcoides intestinale</name>
    <dbReference type="NCBI Taxonomy" id="3133162"/>
    <lineage>
        <taxon>Bacteria</taxon>
        <taxon>Bacillati</taxon>
        <taxon>Bacillota</taxon>
        <taxon>Clostridia</taxon>
        <taxon>Eubacteriales</taxon>
        <taxon>Oscillospiraceae</taxon>
        <taxon>Ruminococcoides</taxon>
    </lineage>
</organism>
<gene>
    <name evidence="1" type="ORF">WMO39_02530</name>
</gene>